<sequence>NCHPIENKDKDIKGTSEDILKIEHVPPSEHVPLPATSSQVAQLSFDVNIAILDAVHSLSSNVHGLKDEI</sequence>
<dbReference type="AlphaFoldDB" id="A0A9D3W2G7"/>
<evidence type="ECO:0000313" key="1">
    <source>
        <dbReference type="EMBL" id="KAH1107512.1"/>
    </source>
</evidence>
<proteinExistence type="predicted"/>
<accession>A0A9D3W2G7</accession>
<feature type="non-terminal residue" evidence="1">
    <location>
        <position position="1"/>
    </location>
</feature>
<comment type="caution">
    <text evidence="1">The sequence shown here is derived from an EMBL/GenBank/DDBJ whole genome shotgun (WGS) entry which is preliminary data.</text>
</comment>
<protein>
    <submittedName>
        <fullName evidence="1">Uncharacterized protein</fullName>
    </submittedName>
</protein>
<gene>
    <name evidence="1" type="ORF">J1N35_011280</name>
</gene>
<name>A0A9D3W2G7_9ROSI</name>
<dbReference type="EMBL" id="JAIQCV010000004">
    <property type="protein sequence ID" value="KAH1107512.1"/>
    <property type="molecule type" value="Genomic_DNA"/>
</dbReference>
<reference evidence="1 2" key="1">
    <citation type="journal article" date="2021" name="Plant Biotechnol. J.">
        <title>Multi-omics assisted identification of the key and species-specific regulatory components of drought-tolerant mechanisms in Gossypium stocksii.</title>
        <authorList>
            <person name="Yu D."/>
            <person name="Ke L."/>
            <person name="Zhang D."/>
            <person name="Wu Y."/>
            <person name="Sun Y."/>
            <person name="Mei J."/>
            <person name="Sun J."/>
            <person name="Sun Y."/>
        </authorList>
    </citation>
    <scope>NUCLEOTIDE SEQUENCE [LARGE SCALE GENOMIC DNA]</scope>
    <source>
        <strain evidence="2">cv. E1</strain>
        <tissue evidence="1">Leaf</tissue>
    </source>
</reference>
<organism evidence="1 2">
    <name type="scientific">Gossypium stocksii</name>
    <dbReference type="NCBI Taxonomy" id="47602"/>
    <lineage>
        <taxon>Eukaryota</taxon>
        <taxon>Viridiplantae</taxon>
        <taxon>Streptophyta</taxon>
        <taxon>Embryophyta</taxon>
        <taxon>Tracheophyta</taxon>
        <taxon>Spermatophyta</taxon>
        <taxon>Magnoliopsida</taxon>
        <taxon>eudicotyledons</taxon>
        <taxon>Gunneridae</taxon>
        <taxon>Pentapetalae</taxon>
        <taxon>rosids</taxon>
        <taxon>malvids</taxon>
        <taxon>Malvales</taxon>
        <taxon>Malvaceae</taxon>
        <taxon>Malvoideae</taxon>
        <taxon>Gossypium</taxon>
    </lineage>
</organism>
<dbReference type="Proteomes" id="UP000828251">
    <property type="component" value="Unassembled WGS sequence"/>
</dbReference>
<keyword evidence="2" id="KW-1185">Reference proteome</keyword>
<evidence type="ECO:0000313" key="2">
    <source>
        <dbReference type="Proteomes" id="UP000828251"/>
    </source>
</evidence>